<sequence length="633" mass="69617">MAILYQKKMKKAKRYRVRIAPWLFAAAFACAFIASGLLSLAHAYSNPDFFLKQGVGARQLGMGNAGTAVADDASAVFFNPAGLAYLKNIELTTMHSEAYDFDIKYDYLSLVLPLIHGRVIGVSGAVLKTDQIPITKDKIPNIVNYVEDKEQVTMISYGHRISRHAAVGFTLKDIKHYLYFKEAVGSEADFGFLYNPSKTISLGLNLQDVLPGEMKWSTGVTDSIPLTIRGGIAFKLPDWGSLITFDADKVQNRDVKLNGGWEYQFNETFLGRAGINDGQGTLGFSLMRYGWRFDYAYMRADLGEVQRFSATTRFGSYLFDSVWRRFKRPRTPQCDDPNMELTSNAKCDKIGQVNHDCASGGCSPAKANPGSKLSAYPSAGKRGEVKMALDVMAPQPNINKVLGKDESPVVQTPAPAGASGSRRLPDEKMTEGNKLVLAGRYDEAAKSFREALNMKPNLEEAHTKLAGIYQYQKLYTEAIEEYKDAIAINPSNPDNYISVASLYAKIGEFDKAAEACEIVIRMAPGTPRAKTAQNLYETFKRQSAPSDDKFVLRADNLQSLNFEEGADDQLKLDVTYEKKTKKSVKKAPVKKAATKKAAAKASSSKSAKAEKAVSKKSSDIGRVAAAKPDILDE</sequence>
<dbReference type="STRING" id="1817813.A2008_11950"/>
<evidence type="ECO:0000256" key="5">
    <source>
        <dbReference type="SAM" id="MobiDB-lite"/>
    </source>
</evidence>
<dbReference type="AlphaFoldDB" id="A0A1F7WPG7"/>
<protein>
    <submittedName>
        <fullName evidence="6">Uncharacterized protein</fullName>
    </submittedName>
</protein>
<dbReference type="Gene3D" id="1.25.40.10">
    <property type="entry name" value="Tetratricopeptide repeat domain"/>
    <property type="match status" value="1"/>
</dbReference>
<dbReference type="Pfam" id="PF03687">
    <property type="entry name" value="UPF0164"/>
    <property type="match status" value="1"/>
</dbReference>
<comment type="caution">
    <text evidence="6">The sequence shown here is derived from an EMBL/GenBank/DDBJ whole genome shotgun (WGS) entry which is preliminary data.</text>
</comment>
<dbReference type="PANTHER" id="PTHR44858:SF1">
    <property type="entry name" value="UDP-N-ACETYLGLUCOSAMINE--PEPTIDE N-ACETYLGLUCOSAMINYLTRANSFERASE SPINDLY-RELATED"/>
    <property type="match status" value="1"/>
</dbReference>
<feature type="repeat" description="TPR" evidence="4">
    <location>
        <begin position="459"/>
        <end position="492"/>
    </location>
</feature>
<dbReference type="SMART" id="SM00028">
    <property type="entry name" value="TPR"/>
    <property type="match status" value="3"/>
</dbReference>
<evidence type="ECO:0000256" key="3">
    <source>
        <dbReference type="ARBA" id="ARBA00022803"/>
    </source>
</evidence>
<keyword evidence="3 4" id="KW-0802">TPR repeat</keyword>
<feature type="repeat" description="TPR" evidence="4">
    <location>
        <begin position="425"/>
        <end position="458"/>
    </location>
</feature>
<name>A0A1F7WPG7_9BACT</name>
<dbReference type="PROSITE" id="PS50005">
    <property type="entry name" value="TPR"/>
    <property type="match status" value="3"/>
</dbReference>
<dbReference type="EMBL" id="MGFH01000136">
    <property type="protein sequence ID" value="OGM04750.1"/>
    <property type="molecule type" value="Genomic_DNA"/>
</dbReference>
<evidence type="ECO:0000256" key="1">
    <source>
        <dbReference type="ARBA" id="ARBA00005846"/>
    </source>
</evidence>
<accession>A0A1F7WPG7</accession>
<evidence type="ECO:0000313" key="6">
    <source>
        <dbReference type="EMBL" id="OGM04750.1"/>
    </source>
</evidence>
<evidence type="ECO:0000256" key="4">
    <source>
        <dbReference type="PROSITE-ProRule" id="PRU00339"/>
    </source>
</evidence>
<organism evidence="6 7">
    <name type="scientific">Candidatus Wallbacteria bacterium GWC2_49_35</name>
    <dbReference type="NCBI Taxonomy" id="1817813"/>
    <lineage>
        <taxon>Bacteria</taxon>
        <taxon>Candidatus Walliibacteriota</taxon>
    </lineage>
</organism>
<proteinExistence type="inferred from homology"/>
<dbReference type="PROSITE" id="PS51257">
    <property type="entry name" value="PROKAR_LIPOPROTEIN"/>
    <property type="match status" value="1"/>
</dbReference>
<dbReference type="SUPFAM" id="SSF48452">
    <property type="entry name" value="TPR-like"/>
    <property type="match status" value="1"/>
</dbReference>
<gene>
    <name evidence="6" type="ORF">A2008_11950</name>
</gene>
<evidence type="ECO:0000313" key="7">
    <source>
        <dbReference type="Proteomes" id="UP000178735"/>
    </source>
</evidence>
<dbReference type="InterPro" id="IPR050498">
    <property type="entry name" value="Ycf3"/>
</dbReference>
<dbReference type="InterPro" id="IPR019734">
    <property type="entry name" value="TPR_rpt"/>
</dbReference>
<dbReference type="Pfam" id="PF14559">
    <property type="entry name" value="TPR_19"/>
    <property type="match status" value="1"/>
</dbReference>
<feature type="region of interest" description="Disordered" evidence="5">
    <location>
        <begin position="580"/>
        <end position="633"/>
    </location>
</feature>
<reference evidence="6 7" key="1">
    <citation type="journal article" date="2016" name="Nat. Commun.">
        <title>Thousands of microbial genomes shed light on interconnected biogeochemical processes in an aquifer system.</title>
        <authorList>
            <person name="Anantharaman K."/>
            <person name="Brown C.T."/>
            <person name="Hug L.A."/>
            <person name="Sharon I."/>
            <person name="Castelle C.J."/>
            <person name="Probst A.J."/>
            <person name="Thomas B.C."/>
            <person name="Singh A."/>
            <person name="Wilkins M.J."/>
            <person name="Karaoz U."/>
            <person name="Brodie E.L."/>
            <person name="Williams K.H."/>
            <person name="Hubbard S.S."/>
            <person name="Banfield J.F."/>
        </authorList>
    </citation>
    <scope>NUCLEOTIDE SEQUENCE [LARGE SCALE GENOMIC DNA]</scope>
</reference>
<dbReference type="InterPro" id="IPR005362">
    <property type="entry name" value="UPF0164"/>
</dbReference>
<dbReference type="InterPro" id="IPR011990">
    <property type="entry name" value="TPR-like_helical_dom_sf"/>
</dbReference>
<feature type="repeat" description="TPR" evidence="4">
    <location>
        <begin position="493"/>
        <end position="526"/>
    </location>
</feature>
<dbReference type="PANTHER" id="PTHR44858">
    <property type="entry name" value="TETRATRICOPEPTIDE REPEAT PROTEIN 6"/>
    <property type="match status" value="1"/>
</dbReference>
<feature type="compositionally biased region" description="Basic residues" evidence="5">
    <location>
        <begin position="580"/>
        <end position="598"/>
    </location>
</feature>
<dbReference type="Proteomes" id="UP000178735">
    <property type="component" value="Unassembled WGS sequence"/>
</dbReference>
<comment type="similarity">
    <text evidence="1">Belongs to the UPF0164 family.</text>
</comment>
<evidence type="ECO:0000256" key="2">
    <source>
        <dbReference type="ARBA" id="ARBA00022737"/>
    </source>
</evidence>
<dbReference type="Gene3D" id="2.40.160.60">
    <property type="entry name" value="Outer membrane protein transport protein (OMPP1/FadL/TodX)"/>
    <property type="match status" value="1"/>
</dbReference>
<feature type="region of interest" description="Disordered" evidence="5">
    <location>
        <begin position="407"/>
        <end position="427"/>
    </location>
</feature>
<dbReference type="NCBIfam" id="NF033709">
    <property type="entry name" value="PorV_fam"/>
    <property type="match status" value="1"/>
</dbReference>
<keyword evidence="2" id="KW-0677">Repeat</keyword>
<dbReference type="SUPFAM" id="SSF56935">
    <property type="entry name" value="Porins"/>
    <property type="match status" value="1"/>
</dbReference>
<feature type="compositionally biased region" description="Basic and acidic residues" evidence="5">
    <location>
        <begin position="607"/>
        <end position="619"/>
    </location>
</feature>